<organism evidence="2 3">
    <name type="scientific">Cytobacillus firmus</name>
    <name type="common">Bacillus firmus</name>
    <dbReference type="NCBI Taxonomy" id="1399"/>
    <lineage>
        <taxon>Bacteria</taxon>
        <taxon>Bacillati</taxon>
        <taxon>Bacillota</taxon>
        <taxon>Bacilli</taxon>
        <taxon>Bacillales</taxon>
        <taxon>Bacillaceae</taxon>
        <taxon>Cytobacillus</taxon>
    </lineage>
</organism>
<dbReference type="EMBL" id="QNSF01000017">
    <property type="protein sequence ID" value="RBP87861.1"/>
    <property type="molecule type" value="Genomic_DNA"/>
</dbReference>
<protein>
    <submittedName>
        <fullName evidence="2">Uncharacterized protein</fullName>
    </submittedName>
</protein>
<keyword evidence="3" id="KW-1185">Reference proteome</keyword>
<feature type="coiled-coil region" evidence="1">
    <location>
        <begin position="249"/>
        <end position="283"/>
    </location>
</feature>
<dbReference type="Proteomes" id="UP000252731">
    <property type="component" value="Unassembled WGS sequence"/>
</dbReference>
<feature type="coiled-coil region" evidence="1">
    <location>
        <begin position="126"/>
        <end position="194"/>
    </location>
</feature>
<dbReference type="OrthoDB" id="2809263at2"/>
<keyword evidence="1" id="KW-0175">Coiled coil</keyword>
<gene>
    <name evidence="2" type="ORF">DFO70_11752</name>
</gene>
<name>A0A366JLI3_CYTFI</name>
<dbReference type="RefSeq" id="WP_113885129.1">
    <property type="nucleotide sequence ID" value="NZ_QNSF01000017.1"/>
</dbReference>
<evidence type="ECO:0000313" key="2">
    <source>
        <dbReference type="EMBL" id="RBP87861.1"/>
    </source>
</evidence>
<sequence>MESLDMKELLMEEFENDPIFRMAVLNGLEDSVFTTGIQSMHKDMTYSTVEAGRIIERSDSTIRNHFRSDLIEYIQPEKFGKFYRLNYKSVFRLHLIFVLMDKASKTSVDLLAELGMQPGVSMGGNVKRVQRESTDLQEYSDQLQNNYEERLSTMERNLGFQSKMLNILKYEKDISDIERKLERKEVEIDQIKTDAYMKYLEEKQTQLLSTSLKKSIQKPSFLGLFKKPDIIDVEQINKDVETKLKEKMDQEIKEKINIARKEIETLQEEKRKVNTLLQQERESFSNMQLDTDVDDKKLLSANMK</sequence>
<proteinExistence type="predicted"/>
<dbReference type="AlphaFoldDB" id="A0A366JLI3"/>
<reference evidence="2 3" key="1">
    <citation type="submission" date="2018-06" db="EMBL/GenBank/DDBJ databases">
        <title>Freshwater and sediment microbial communities from various areas in North America, analyzing microbe dynamics in response to fracking.</title>
        <authorList>
            <person name="Lamendella R."/>
        </authorList>
    </citation>
    <scope>NUCLEOTIDE SEQUENCE [LARGE SCALE GENOMIC DNA]</scope>
    <source>
        <strain evidence="2 3">14_TX</strain>
    </source>
</reference>
<evidence type="ECO:0000313" key="3">
    <source>
        <dbReference type="Proteomes" id="UP000252731"/>
    </source>
</evidence>
<accession>A0A366JLI3</accession>
<comment type="caution">
    <text evidence="2">The sequence shown here is derived from an EMBL/GenBank/DDBJ whole genome shotgun (WGS) entry which is preliminary data.</text>
</comment>
<evidence type="ECO:0000256" key="1">
    <source>
        <dbReference type="SAM" id="Coils"/>
    </source>
</evidence>